<evidence type="ECO:0000256" key="5">
    <source>
        <dbReference type="ARBA" id="ARBA00012699"/>
    </source>
</evidence>
<comment type="pathway">
    <text evidence="2">Lipid metabolism; sphingolipid metabolism.</text>
</comment>
<evidence type="ECO:0000256" key="8">
    <source>
        <dbReference type="ARBA" id="ARBA00022692"/>
    </source>
</evidence>
<evidence type="ECO:0000256" key="9">
    <source>
        <dbReference type="ARBA" id="ARBA00022989"/>
    </source>
</evidence>
<feature type="transmembrane region" description="Helical" evidence="11">
    <location>
        <begin position="319"/>
        <end position="337"/>
    </location>
</feature>
<keyword evidence="10 11" id="KW-0472">Membrane</keyword>
<name>A0ABM1M552_NICVS</name>
<keyword evidence="7" id="KW-0808">Transferase</keyword>
<protein>
    <recommendedName>
        <fullName evidence="5">ceramide glucosyltransferase</fullName>
        <ecNumber evidence="5">2.4.1.80</ecNumber>
    </recommendedName>
</protein>
<evidence type="ECO:0000256" key="10">
    <source>
        <dbReference type="ARBA" id="ARBA00023136"/>
    </source>
</evidence>
<evidence type="ECO:0000313" key="12">
    <source>
        <dbReference type="Proteomes" id="UP000695000"/>
    </source>
</evidence>
<evidence type="ECO:0000256" key="6">
    <source>
        <dbReference type="ARBA" id="ARBA00022676"/>
    </source>
</evidence>
<dbReference type="Proteomes" id="UP000695000">
    <property type="component" value="Unplaced"/>
</dbReference>
<feature type="transmembrane region" description="Helical" evidence="11">
    <location>
        <begin position="6"/>
        <end position="33"/>
    </location>
</feature>
<dbReference type="Gene3D" id="3.90.550.10">
    <property type="entry name" value="Spore Coat Polysaccharide Biosynthesis Protein SpsA, Chain A"/>
    <property type="match status" value="1"/>
</dbReference>
<evidence type="ECO:0000256" key="7">
    <source>
        <dbReference type="ARBA" id="ARBA00022679"/>
    </source>
</evidence>
<keyword evidence="12" id="KW-1185">Reference proteome</keyword>
<dbReference type="InterPro" id="IPR025993">
    <property type="entry name" value="Ceramide_glucosylTrfase"/>
</dbReference>
<proteinExistence type="inferred from homology"/>
<dbReference type="PANTHER" id="PTHR12726:SF0">
    <property type="entry name" value="CERAMIDE GLUCOSYLTRANSFERASE"/>
    <property type="match status" value="1"/>
</dbReference>
<dbReference type="PANTHER" id="PTHR12726">
    <property type="entry name" value="CERAMIDE GLUCOSYLTRANSFERASE"/>
    <property type="match status" value="1"/>
</dbReference>
<comment type="similarity">
    <text evidence="4">Belongs to the glycosyltransferase 2 family.</text>
</comment>
<comment type="subcellular location">
    <subcellularLocation>
        <location evidence="1">Membrane</location>
        <topology evidence="1">Multi-pass membrane protein</topology>
    </subcellularLocation>
</comment>
<dbReference type="SUPFAM" id="SSF53448">
    <property type="entry name" value="Nucleotide-diphospho-sugar transferases"/>
    <property type="match status" value="1"/>
</dbReference>
<gene>
    <name evidence="13" type="primary">LOC108557617</name>
</gene>
<keyword evidence="6" id="KW-0328">Glycosyltransferase</keyword>
<organism evidence="12 13">
    <name type="scientific">Nicrophorus vespilloides</name>
    <name type="common">Boreal carrion beetle</name>
    <dbReference type="NCBI Taxonomy" id="110193"/>
    <lineage>
        <taxon>Eukaryota</taxon>
        <taxon>Metazoa</taxon>
        <taxon>Ecdysozoa</taxon>
        <taxon>Arthropoda</taxon>
        <taxon>Hexapoda</taxon>
        <taxon>Insecta</taxon>
        <taxon>Pterygota</taxon>
        <taxon>Neoptera</taxon>
        <taxon>Endopterygota</taxon>
        <taxon>Coleoptera</taxon>
        <taxon>Polyphaga</taxon>
        <taxon>Staphyliniformia</taxon>
        <taxon>Silphidae</taxon>
        <taxon>Nicrophorinae</taxon>
        <taxon>Nicrophorus</taxon>
    </lineage>
</organism>
<sequence length="403" mass="46139">MAPMVIYTVYIFAIFFISVWCSMWILHILAIIYGRYRLHQKLSQIQADALLGVSILKPLMGVDPHLSSNLESFFTMNYPKYELLFCIEDENDPAIMLVKGLMDRYSKVDAKLFIGGSCVGVNPKINNMHRAYEAANNEFILISDSGIRMKEDTLQDMMNFMTETTALVHQMPFTSDREGFPATLEKIYFGTAQSRIYLVADLIRINCHTGMSALMRKSLLDEIGGLKTFGCYLAEDFFIAKSFTDRGWRIRISSQPAMQNSGICEVNSFQARLTRWAKLRVAMLPTFIIIEPLSECLVNGFCAAWAVNVLLKWEPVSFFLIHVLLWFLCDWILLSIVQNGSLPFNKFDFVVGWLFRECSGPCLFLHALLNPAIKWRSRVFRLAWGGIAEELKPKKESTLKYQT</sequence>
<accession>A0ABM1M552</accession>
<evidence type="ECO:0000256" key="2">
    <source>
        <dbReference type="ARBA" id="ARBA00004760"/>
    </source>
</evidence>
<dbReference type="CDD" id="cd02520">
    <property type="entry name" value="Glucosylceramide_synthase"/>
    <property type="match status" value="1"/>
</dbReference>
<evidence type="ECO:0000256" key="1">
    <source>
        <dbReference type="ARBA" id="ARBA00004141"/>
    </source>
</evidence>
<dbReference type="EC" id="2.4.1.80" evidence="5"/>
<evidence type="ECO:0000256" key="11">
    <source>
        <dbReference type="SAM" id="Phobius"/>
    </source>
</evidence>
<evidence type="ECO:0000313" key="13">
    <source>
        <dbReference type="RefSeq" id="XP_017769702.1"/>
    </source>
</evidence>
<feature type="transmembrane region" description="Helical" evidence="11">
    <location>
        <begin position="281"/>
        <end position="307"/>
    </location>
</feature>
<reference evidence="13" key="1">
    <citation type="submission" date="2025-08" db="UniProtKB">
        <authorList>
            <consortium name="RefSeq"/>
        </authorList>
    </citation>
    <scope>IDENTIFICATION</scope>
    <source>
        <tissue evidence="13">Whole Larva</tissue>
    </source>
</reference>
<keyword evidence="9 11" id="KW-1133">Transmembrane helix</keyword>
<dbReference type="RefSeq" id="XP_017769702.1">
    <property type="nucleotide sequence ID" value="XM_017914213.1"/>
</dbReference>
<evidence type="ECO:0000256" key="3">
    <source>
        <dbReference type="ARBA" id="ARBA00004991"/>
    </source>
</evidence>
<comment type="pathway">
    <text evidence="3">Sphingolipid metabolism.</text>
</comment>
<keyword evidence="8 11" id="KW-0812">Transmembrane</keyword>
<evidence type="ECO:0000256" key="4">
    <source>
        <dbReference type="ARBA" id="ARBA00006739"/>
    </source>
</evidence>
<dbReference type="InterPro" id="IPR029044">
    <property type="entry name" value="Nucleotide-diphossugar_trans"/>
</dbReference>
<dbReference type="Pfam" id="PF13506">
    <property type="entry name" value="Glyco_transf_21"/>
    <property type="match status" value="1"/>
</dbReference>
<dbReference type="GeneID" id="108557617"/>